<feature type="transmembrane region" description="Helical" evidence="6">
    <location>
        <begin position="153"/>
        <end position="177"/>
    </location>
</feature>
<keyword evidence="4 6" id="KW-1133">Transmembrane helix</keyword>
<feature type="transmembrane region" description="Helical" evidence="6">
    <location>
        <begin position="50"/>
        <end position="72"/>
    </location>
</feature>
<keyword evidence="3 6" id="KW-0812">Transmembrane</keyword>
<dbReference type="EMBL" id="ARYL01000004">
    <property type="protein sequence ID" value="KDA03704.1"/>
    <property type="molecule type" value="Genomic_DNA"/>
</dbReference>
<comment type="caution">
    <text evidence="7">The sequence shown here is derived from an EMBL/GenBank/DDBJ whole genome shotgun (WGS) entry which is preliminary data.</text>
</comment>
<evidence type="ECO:0000256" key="4">
    <source>
        <dbReference type="ARBA" id="ARBA00022989"/>
    </source>
</evidence>
<gene>
    <name evidence="7" type="ORF">HOC_04467</name>
</gene>
<evidence type="ECO:0000256" key="6">
    <source>
        <dbReference type="SAM" id="Phobius"/>
    </source>
</evidence>
<dbReference type="PANTHER" id="PTHR30086:SF20">
    <property type="entry name" value="ARGININE EXPORTER PROTEIN ARGO-RELATED"/>
    <property type="match status" value="1"/>
</dbReference>
<reference evidence="7 8" key="1">
    <citation type="journal article" date="2014" name="Antonie Van Leeuwenhoek">
        <title>Hyphomonas beringensis sp. nov. and Hyphomonas chukchiensis sp. nov., isolated from surface seawater of the Bering Sea and Chukchi Sea.</title>
        <authorList>
            <person name="Li C."/>
            <person name="Lai Q."/>
            <person name="Li G."/>
            <person name="Dong C."/>
            <person name="Wang J."/>
            <person name="Liao Y."/>
            <person name="Shao Z."/>
        </authorList>
    </citation>
    <scope>NUCLEOTIDE SEQUENCE [LARGE SCALE GENOMIC DNA]</scope>
    <source>
        <strain evidence="7 8">SCH89</strain>
    </source>
</reference>
<evidence type="ECO:0000256" key="2">
    <source>
        <dbReference type="ARBA" id="ARBA00022475"/>
    </source>
</evidence>
<dbReference type="STRING" id="1280953.HOC_04467"/>
<sequence>MRHASHIVAVIMPIQLLLALTAFAFITSITPGPNNLLLMASGTNFGLKRTLPHMSGIIVGLAIMIVLVGLGLARVFEAFPVALVALKTVSALYLLYLAWKIANAAPPPAAGQGEATGKPFSFLQAAAFQWVNPKAWAMVLTAISAYTLPDHPFVSVAVMVTVFAMVGLVSTSTWAVLGTQVRRFLNRPARLRAFNITAALLLLATIWPILTSGGLGAH</sequence>
<comment type="subcellular location">
    <subcellularLocation>
        <location evidence="1">Cell membrane</location>
        <topology evidence="1">Multi-pass membrane protein</topology>
    </subcellularLocation>
</comment>
<feature type="transmembrane region" description="Helical" evidence="6">
    <location>
        <begin position="7"/>
        <end position="30"/>
    </location>
</feature>
<evidence type="ECO:0000256" key="3">
    <source>
        <dbReference type="ARBA" id="ARBA00022692"/>
    </source>
</evidence>
<dbReference type="Proteomes" id="UP000024942">
    <property type="component" value="Unassembled WGS sequence"/>
</dbReference>
<proteinExistence type="predicted"/>
<dbReference type="eggNOG" id="COG1280">
    <property type="taxonomic scope" value="Bacteria"/>
</dbReference>
<feature type="transmembrane region" description="Helical" evidence="6">
    <location>
        <begin position="79"/>
        <end position="99"/>
    </location>
</feature>
<evidence type="ECO:0000313" key="8">
    <source>
        <dbReference type="Proteomes" id="UP000024942"/>
    </source>
</evidence>
<name>A0A059GAE0_9PROT</name>
<keyword evidence="5 6" id="KW-0472">Membrane</keyword>
<dbReference type="PATRIC" id="fig|1280953.3.peg.904"/>
<organism evidence="7 8">
    <name type="scientific">Hyphomonas oceanitis SCH89</name>
    <dbReference type="NCBI Taxonomy" id="1280953"/>
    <lineage>
        <taxon>Bacteria</taxon>
        <taxon>Pseudomonadati</taxon>
        <taxon>Pseudomonadota</taxon>
        <taxon>Alphaproteobacteria</taxon>
        <taxon>Hyphomonadales</taxon>
        <taxon>Hyphomonadaceae</taxon>
        <taxon>Hyphomonas</taxon>
    </lineage>
</organism>
<evidence type="ECO:0000256" key="5">
    <source>
        <dbReference type="ARBA" id="ARBA00023136"/>
    </source>
</evidence>
<dbReference type="Pfam" id="PF01810">
    <property type="entry name" value="LysE"/>
    <property type="match status" value="1"/>
</dbReference>
<dbReference type="GO" id="GO:0005886">
    <property type="term" value="C:plasma membrane"/>
    <property type="evidence" value="ECO:0007669"/>
    <property type="project" value="UniProtKB-SubCell"/>
</dbReference>
<dbReference type="PANTHER" id="PTHR30086">
    <property type="entry name" value="ARGININE EXPORTER PROTEIN ARGO"/>
    <property type="match status" value="1"/>
</dbReference>
<evidence type="ECO:0000256" key="1">
    <source>
        <dbReference type="ARBA" id="ARBA00004651"/>
    </source>
</evidence>
<keyword evidence="2" id="KW-1003">Cell membrane</keyword>
<keyword evidence="8" id="KW-1185">Reference proteome</keyword>
<dbReference type="InterPro" id="IPR001123">
    <property type="entry name" value="LeuE-type"/>
</dbReference>
<dbReference type="GO" id="GO:0015171">
    <property type="term" value="F:amino acid transmembrane transporter activity"/>
    <property type="evidence" value="ECO:0007669"/>
    <property type="project" value="TreeGrafter"/>
</dbReference>
<dbReference type="AlphaFoldDB" id="A0A059GAE0"/>
<evidence type="ECO:0000313" key="7">
    <source>
        <dbReference type="EMBL" id="KDA03704.1"/>
    </source>
</evidence>
<protein>
    <submittedName>
        <fullName evidence="7">Lysine exporter protein LysE/YggA</fullName>
    </submittedName>
</protein>
<dbReference type="GO" id="GO:0033228">
    <property type="term" value="P:cysteine export across plasma membrane"/>
    <property type="evidence" value="ECO:0007669"/>
    <property type="project" value="TreeGrafter"/>
</dbReference>
<feature type="transmembrane region" description="Helical" evidence="6">
    <location>
        <begin position="189"/>
        <end position="210"/>
    </location>
</feature>
<accession>A0A059GAE0</accession>